<evidence type="ECO:0000313" key="1">
    <source>
        <dbReference type="EMBL" id="KAJ7523947.1"/>
    </source>
</evidence>
<protein>
    <submittedName>
        <fullName evidence="1">Uncharacterized protein</fullName>
    </submittedName>
</protein>
<comment type="caution">
    <text evidence="1">The sequence shown here is derived from an EMBL/GenBank/DDBJ whole genome shotgun (WGS) entry which is preliminary data.</text>
</comment>
<sequence>MEGGSCLLLFSHIWICIDRWQNETNRAIKTTSKIQNSKLVTIVLCPETVCTRVGFFLDLMQVPSQITNSSQQHWMRDVTSSITVAKVIESGCSVYCSEK</sequence>
<dbReference type="EMBL" id="CM055109">
    <property type="protein sequence ID" value="KAJ7523947.1"/>
    <property type="molecule type" value="Genomic_DNA"/>
</dbReference>
<name>A0ACC2B2E7_DIPCM</name>
<keyword evidence="2" id="KW-1185">Reference proteome</keyword>
<dbReference type="Proteomes" id="UP001162992">
    <property type="component" value="Chromosome 18"/>
</dbReference>
<proteinExistence type="predicted"/>
<organism evidence="1 2">
    <name type="scientific">Diphasiastrum complanatum</name>
    <name type="common">Issler's clubmoss</name>
    <name type="synonym">Lycopodium complanatum</name>
    <dbReference type="NCBI Taxonomy" id="34168"/>
    <lineage>
        <taxon>Eukaryota</taxon>
        <taxon>Viridiplantae</taxon>
        <taxon>Streptophyta</taxon>
        <taxon>Embryophyta</taxon>
        <taxon>Tracheophyta</taxon>
        <taxon>Lycopodiopsida</taxon>
        <taxon>Lycopodiales</taxon>
        <taxon>Lycopodiaceae</taxon>
        <taxon>Lycopodioideae</taxon>
        <taxon>Diphasiastrum</taxon>
    </lineage>
</organism>
<reference evidence="2" key="1">
    <citation type="journal article" date="2024" name="Proc. Natl. Acad. Sci. U.S.A.">
        <title>Extraordinary preservation of gene collinearity over three hundred million years revealed in homosporous lycophytes.</title>
        <authorList>
            <person name="Li C."/>
            <person name="Wickell D."/>
            <person name="Kuo L.Y."/>
            <person name="Chen X."/>
            <person name="Nie B."/>
            <person name="Liao X."/>
            <person name="Peng D."/>
            <person name="Ji J."/>
            <person name="Jenkins J."/>
            <person name="Williams M."/>
            <person name="Shu S."/>
            <person name="Plott C."/>
            <person name="Barry K."/>
            <person name="Rajasekar S."/>
            <person name="Grimwood J."/>
            <person name="Han X."/>
            <person name="Sun S."/>
            <person name="Hou Z."/>
            <person name="He W."/>
            <person name="Dai G."/>
            <person name="Sun C."/>
            <person name="Schmutz J."/>
            <person name="Leebens-Mack J.H."/>
            <person name="Li F.W."/>
            <person name="Wang L."/>
        </authorList>
    </citation>
    <scope>NUCLEOTIDE SEQUENCE [LARGE SCALE GENOMIC DNA]</scope>
    <source>
        <strain evidence="2">cv. PW_Plant_1</strain>
    </source>
</reference>
<gene>
    <name evidence="1" type="ORF">O6H91_18G069600</name>
</gene>
<evidence type="ECO:0000313" key="2">
    <source>
        <dbReference type="Proteomes" id="UP001162992"/>
    </source>
</evidence>
<accession>A0ACC2B2E7</accession>